<evidence type="ECO:0000256" key="8">
    <source>
        <dbReference type="ARBA" id="ARBA00022694"/>
    </source>
</evidence>
<dbReference type="InterPro" id="IPR004659">
    <property type="entry name" value="RNase_E/G"/>
</dbReference>
<dbReference type="Pfam" id="PF00575">
    <property type="entry name" value="S1"/>
    <property type="match status" value="1"/>
</dbReference>
<sequence length="486" mass="54493">MSEEILINITPMESRVAVVENGVLQEVHVERTQRRGIVGNIYKGKVVRVLPGMQAAFVDIGLERAAFIHASEISSREGNAVESISALVHEGQGLVVQVTKDPIGSKGARLTTQLSIPSRYLVYMPRSSHVGISLRIEDEAERERLKQVVADCVAAEGIQGSGGGFILRTAADGAGAEEILADIRYLRRLWEQIATQMKSAPTSSVIYEDLSLALRALRDLVSPRTEKLRIDSRETFQKVSQFVSELMPEVADRLEHYPGERPIFDLYGVEDEVQRALERKVPLKSGGYLVIDPAEAMTTIDVNTGAFVGHRTLEETIFKTNLEAATAIARQLRLRNLGGIIIIDFIDMEDEEHQRQVLRTLEKQLERDHAKTNIIGITELGLVQMTRKRTRESLEQILCEPCPSCQGRGKLKTAETICYEIFREILREARAYQAESYRVLANQKVVDRLLDEESGNVADLEAFIGRTIKFQVESMYSQEQYDVVLL</sequence>
<dbReference type="RefSeq" id="WP_205348736.1">
    <property type="nucleotide sequence ID" value="NZ_JAFEUP010000003.1"/>
</dbReference>
<evidence type="ECO:0000256" key="13">
    <source>
        <dbReference type="ARBA" id="ARBA00022801"/>
    </source>
</evidence>
<evidence type="ECO:0000256" key="10">
    <source>
        <dbReference type="ARBA" id="ARBA00022723"/>
    </source>
</evidence>
<keyword evidence="14" id="KW-0460">Magnesium</keyword>
<evidence type="ECO:0000256" key="1">
    <source>
        <dbReference type="ARBA" id="ARBA00001946"/>
    </source>
</evidence>
<comment type="similarity">
    <text evidence="3">Belongs to the RNase E/G family. RNase G subfamily.</text>
</comment>
<dbReference type="NCBIfam" id="TIGR00757">
    <property type="entry name" value="RNaseEG"/>
    <property type="match status" value="1"/>
</dbReference>
<keyword evidence="13 17" id="KW-0378">Hydrolase</keyword>
<keyword evidence="11" id="KW-0699">rRNA-binding</keyword>
<evidence type="ECO:0000259" key="16">
    <source>
        <dbReference type="PROSITE" id="PS50126"/>
    </source>
</evidence>
<dbReference type="InterPro" id="IPR048583">
    <property type="entry name" value="RNase_E_G_thioredoxin-like"/>
</dbReference>
<keyword evidence="9" id="KW-0540">Nuclease</keyword>
<evidence type="ECO:0000256" key="12">
    <source>
        <dbReference type="ARBA" id="ARBA00022759"/>
    </source>
</evidence>
<protein>
    <recommendedName>
        <fullName evidence="4">Ribonuclease G</fullName>
    </recommendedName>
</protein>
<evidence type="ECO:0000256" key="7">
    <source>
        <dbReference type="ARBA" id="ARBA00022555"/>
    </source>
</evidence>
<evidence type="ECO:0000256" key="4">
    <source>
        <dbReference type="ARBA" id="ARBA00017719"/>
    </source>
</evidence>
<name>A0ABS2IGU3_9GAMM</name>
<dbReference type="InterPro" id="IPR027417">
    <property type="entry name" value="P-loop_NTPase"/>
</dbReference>
<dbReference type="PANTHER" id="PTHR30001">
    <property type="entry name" value="RIBONUCLEASE"/>
    <property type="match status" value="1"/>
</dbReference>
<evidence type="ECO:0000313" key="17">
    <source>
        <dbReference type="EMBL" id="MBM7061559.1"/>
    </source>
</evidence>
<keyword evidence="8" id="KW-0819">tRNA processing</keyword>
<evidence type="ECO:0000256" key="3">
    <source>
        <dbReference type="ARBA" id="ARBA00005663"/>
    </source>
</evidence>
<dbReference type="SMART" id="SM00316">
    <property type="entry name" value="S1"/>
    <property type="match status" value="1"/>
</dbReference>
<accession>A0ABS2IGU3</accession>
<keyword evidence="18" id="KW-1185">Reference proteome</keyword>
<keyword evidence="12" id="KW-0255">Endonuclease</keyword>
<dbReference type="PANTHER" id="PTHR30001:SF0">
    <property type="entry name" value="RIBONUCLEASE G"/>
    <property type="match status" value="1"/>
</dbReference>
<evidence type="ECO:0000313" key="18">
    <source>
        <dbReference type="Proteomes" id="UP000717995"/>
    </source>
</evidence>
<evidence type="ECO:0000256" key="9">
    <source>
        <dbReference type="ARBA" id="ARBA00022722"/>
    </source>
</evidence>
<evidence type="ECO:0000256" key="5">
    <source>
        <dbReference type="ARBA" id="ARBA00022490"/>
    </source>
</evidence>
<dbReference type="Gene3D" id="2.40.50.140">
    <property type="entry name" value="Nucleic acid-binding proteins"/>
    <property type="match status" value="1"/>
</dbReference>
<evidence type="ECO:0000256" key="11">
    <source>
        <dbReference type="ARBA" id="ARBA00022730"/>
    </source>
</evidence>
<comment type="cofactor">
    <cofactor evidence="1">
        <name>Mg(2+)</name>
        <dbReference type="ChEBI" id="CHEBI:18420"/>
    </cofactor>
</comment>
<keyword evidence="10" id="KW-0479">Metal-binding</keyword>
<dbReference type="InterPro" id="IPR003029">
    <property type="entry name" value="S1_domain"/>
</dbReference>
<dbReference type="SUPFAM" id="SSF52540">
    <property type="entry name" value="P-loop containing nucleoside triphosphate hydrolases"/>
    <property type="match status" value="1"/>
</dbReference>
<dbReference type="InterPro" id="IPR012340">
    <property type="entry name" value="NA-bd_OB-fold"/>
</dbReference>
<reference evidence="17 18" key="1">
    <citation type="submission" date="2021-02" db="EMBL/GenBank/DDBJ databases">
        <authorList>
            <person name="Lee D.-H."/>
        </authorList>
    </citation>
    <scope>NUCLEOTIDE SEQUENCE [LARGE SCALE GENOMIC DNA]</scope>
    <source>
        <strain evidence="17 18">UL073</strain>
    </source>
</reference>
<keyword evidence="5" id="KW-0963">Cytoplasm</keyword>
<keyword evidence="6" id="KW-0698">rRNA processing</keyword>
<dbReference type="PROSITE" id="PS50126">
    <property type="entry name" value="S1"/>
    <property type="match status" value="1"/>
</dbReference>
<evidence type="ECO:0000256" key="6">
    <source>
        <dbReference type="ARBA" id="ARBA00022552"/>
    </source>
</evidence>
<keyword evidence="7" id="KW-0820">tRNA-binding</keyword>
<dbReference type="GO" id="GO:0016787">
    <property type="term" value="F:hydrolase activity"/>
    <property type="evidence" value="ECO:0007669"/>
    <property type="project" value="UniProtKB-KW"/>
</dbReference>
<organism evidence="17 18">
    <name type="scientific">Zestomonas insulae</name>
    <dbReference type="NCBI Taxonomy" id="2809017"/>
    <lineage>
        <taxon>Bacteria</taxon>
        <taxon>Pseudomonadati</taxon>
        <taxon>Pseudomonadota</taxon>
        <taxon>Gammaproteobacteria</taxon>
        <taxon>Pseudomonadales</taxon>
        <taxon>Pseudomonadaceae</taxon>
        <taxon>Zestomonas</taxon>
    </lineage>
</organism>
<keyword evidence="15" id="KW-0694">RNA-binding</keyword>
<evidence type="ECO:0000256" key="15">
    <source>
        <dbReference type="ARBA" id="ARBA00022884"/>
    </source>
</evidence>
<comment type="subcellular location">
    <subcellularLocation>
        <location evidence="2">Cytoplasm</location>
    </subcellularLocation>
</comment>
<dbReference type="Pfam" id="PF10150">
    <property type="entry name" value="RNase_E_G"/>
    <property type="match status" value="1"/>
</dbReference>
<dbReference type="Pfam" id="PF20833">
    <property type="entry name" value="RNase_E_G_Thio"/>
    <property type="match status" value="1"/>
</dbReference>
<proteinExistence type="inferred from homology"/>
<dbReference type="InterPro" id="IPR019307">
    <property type="entry name" value="RNA-bd_AU-1/RNase_E/G"/>
</dbReference>
<dbReference type="NCBIfam" id="NF008689">
    <property type="entry name" value="PRK11712.1"/>
    <property type="match status" value="1"/>
</dbReference>
<dbReference type="Proteomes" id="UP000717995">
    <property type="component" value="Unassembled WGS sequence"/>
</dbReference>
<feature type="domain" description="S1 motif" evidence="16">
    <location>
        <begin position="39"/>
        <end position="113"/>
    </location>
</feature>
<dbReference type="SUPFAM" id="SSF50249">
    <property type="entry name" value="Nucleic acid-binding proteins"/>
    <property type="match status" value="1"/>
</dbReference>
<evidence type="ECO:0000256" key="14">
    <source>
        <dbReference type="ARBA" id="ARBA00022842"/>
    </source>
</evidence>
<dbReference type="EMBL" id="JAFEUP010000003">
    <property type="protein sequence ID" value="MBM7061559.1"/>
    <property type="molecule type" value="Genomic_DNA"/>
</dbReference>
<comment type="caution">
    <text evidence="17">The sequence shown here is derived from an EMBL/GenBank/DDBJ whole genome shotgun (WGS) entry which is preliminary data.</text>
</comment>
<gene>
    <name evidence="17" type="primary">rng</name>
    <name evidence="17" type="ORF">JQX08_12675</name>
</gene>
<dbReference type="CDD" id="cd04453">
    <property type="entry name" value="S1_RNase_E"/>
    <property type="match status" value="1"/>
</dbReference>
<evidence type="ECO:0000256" key="2">
    <source>
        <dbReference type="ARBA" id="ARBA00004496"/>
    </source>
</evidence>
<dbReference type="Gene3D" id="3.40.1260.20">
    <property type="entry name" value="Ribonuclease E, catalytic domain"/>
    <property type="match status" value="1"/>
</dbReference>